<name>A0ACC3SB40_9PEZI</name>
<dbReference type="Proteomes" id="UP001320706">
    <property type="component" value="Unassembled WGS sequence"/>
</dbReference>
<reference evidence="1" key="1">
    <citation type="submission" date="2024-02" db="EMBL/GenBank/DDBJ databases">
        <title>Metagenome Assembled Genome of Zalaria obscura JY119.</title>
        <authorList>
            <person name="Vighnesh L."/>
            <person name="Jagadeeshwari U."/>
            <person name="Venkata Ramana C."/>
            <person name="Sasikala C."/>
        </authorList>
    </citation>
    <scope>NUCLEOTIDE SEQUENCE</scope>
    <source>
        <strain evidence="1">JY119</strain>
    </source>
</reference>
<sequence>MPPKRPLSRKRVAEADEYDSDNGFVEDAPKSKRSKTAGSAGNELKQRDGKATVAVGKQVDDEGNEYWEISKMRRVQLSEFKGKTLVNIREFYEKDGKALPGRKGISLSVDQFAALLDILPELEAALKSKGEVVPRPQYERNAADAQPSPGAIDNEEGEEEAEGEEEEEKPDEEEDEHDIKTSSSKLDKFKYSKKNHGATSDEDD</sequence>
<organism evidence="1 2">
    <name type="scientific">Zalaria obscura</name>
    <dbReference type="NCBI Taxonomy" id="2024903"/>
    <lineage>
        <taxon>Eukaryota</taxon>
        <taxon>Fungi</taxon>
        <taxon>Dikarya</taxon>
        <taxon>Ascomycota</taxon>
        <taxon>Pezizomycotina</taxon>
        <taxon>Dothideomycetes</taxon>
        <taxon>Dothideomycetidae</taxon>
        <taxon>Dothideales</taxon>
        <taxon>Zalariaceae</taxon>
        <taxon>Zalaria</taxon>
    </lineage>
</organism>
<dbReference type="EMBL" id="JAMKPW020000022">
    <property type="protein sequence ID" value="KAK8206605.1"/>
    <property type="molecule type" value="Genomic_DNA"/>
</dbReference>
<accession>A0ACC3SB40</accession>
<protein>
    <submittedName>
        <fullName evidence="1">Uncharacterized protein</fullName>
    </submittedName>
</protein>
<comment type="caution">
    <text evidence="1">The sequence shown here is derived from an EMBL/GenBank/DDBJ whole genome shotgun (WGS) entry which is preliminary data.</text>
</comment>
<proteinExistence type="predicted"/>
<evidence type="ECO:0000313" key="2">
    <source>
        <dbReference type="Proteomes" id="UP001320706"/>
    </source>
</evidence>
<keyword evidence="2" id="KW-1185">Reference proteome</keyword>
<gene>
    <name evidence="1" type="ORF">M8818_004439</name>
</gene>
<evidence type="ECO:0000313" key="1">
    <source>
        <dbReference type="EMBL" id="KAK8206605.1"/>
    </source>
</evidence>